<dbReference type="EMBL" id="CYZR01000001">
    <property type="protein sequence ID" value="CUN44824.1"/>
    <property type="molecule type" value="Genomic_DNA"/>
</dbReference>
<gene>
    <name evidence="4" type="primary">ntpC</name>
    <name evidence="4" type="ORF">ERS852473_00164</name>
</gene>
<keyword evidence="2" id="KW-0813">Transport</keyword>
<accession>A0ABP2ANR8</accession>
<dbReference type="PANTHER" id="PTHR38682">
    <property type="entry name" value="V-TYPE ATP SYNTHASE SUBUNIT C"/>
    <property type="match status" value="1"/>
</dbReference>
<evidence type="ECO:0000256" key="2">
    <source>
        <dbReference type="ARBA" id="ARBA00022448"/>
    </source>
</evidence>
<proteinExistence type="inferred from homology"/>
<keyword evidence="5" id="KW-1185">Reference proteome</keyword>
<protein>
    <submittedName>
        <fullName evidence="4">V-type sodium pump subunit C</fullName>
    </submittedName>
</protein>
<dbReference type="InterPro" id="IPR036079">
    <property type="entry name" value="ATPase_csu/dsu_sf"/>
</dbReference>
<dbReference type="Pfam" id="PF01992">
    <property type="entry name" value="vATP-synt_AC39"/>
    <property type="match status" value="1"/>
</dbReference>
<organism evidence="4 5">
    <name type="scientific">Sarcina ventriculi</name>
    <name type="common">Clostridium ventriculi</name>
    <dbReference type="NCBI Taxonomy" id="1267"/>
    <lineage>
        <taxon>Bacteria</taxon>
        <taxon>Bacillati</taxon>
        <taxon>Bacillota</taxon>
        <taxon>Clostridia</taxon>
        <taxon>Eubacteriales</taxon>
        <taxon>Clostridiaceae</taxon>
        <taxon>Sarcina</taxon>
    </lineage>
</organism>
<evidence type="ECO:0000313" key="5">
    <source>
        <dbReference type="Proteomes" id="UP000095488"/>
    </source>
</evidence>
<evidence type="ECO:0000313" key="4">
    <source>
        <dbReference type="EMBL" id="CUN44824.1"/>
    </source>
</evidence>
<dbReference type="InterPro" id="IPR050873">
    <property type="entry name" value="V-ATPase_V0D/AC39_subunit"/>
</dbReference>
<dbReference type="Proteomes" id="UP000095488">
    <property type="component" value="Unassembled WGS sequence"/>
</dbReference>
<reference evidence="4 5" key="1">
    <citation type="submission" date="2015-09" db="EMBL/GenBank/DDBJ databases">
        <authorList>
            <consortium name="Pathogen Informatics"/>
            <person name="Wu L."/>
            <person name="Ma J."/>
        </authorList>
    </citation>
    <scope>NUCLEOTIDE SEQUENCE [LARGE SCALE GENOMIC DNA]</scope>
    <source>
        <strain evidence="4 5">2789STDY5834858</strain>
    </source>
</reference>
<evidence type="ECO:0000256" key="3">
    <source>
        <dbReference type="ARBA" id="ARBA00023065"/>
    </source>
</evidence>
<dbReference type="PANTHER" id="PTHR38682:SF1">
    <property type="entry name" value="V-TYPE ATP SYNTHASE SUBUNIT C"/>
    <property type="match status" value="1"/>
</dbReference>
<dbReference type="InterPro" id="IPR002843">
    <property type="entry name" value="ATPase_V0-cplx_csu/dsu"/>
</dbReference>
<dbReference type="SUPFAM" id="SSF103486">
    <property type="entry name" value="V-type ATP synthase subunit C"/>
    <property type="match status" value="1"/>
</dbReference>
<dbReference type="Gene3D" id="1.10.132.50">
    <property type="entry name" value="ATP synthase (C/AC39) subunit, domain 3"/>
    <property type="match status" value="1"/>
</dbReference>
<keyword evidence="3" id="KW-0406">Ion transport</keyword>
<sequence>MDSMQFLQLIPRIRVYEKRLLDKSKIERMIDANTSEDALKVLQETDYAAFMNDIKRPEEYEVLLSKELVRLYETMYKASPVKGLIDVMAIKYDYHNIKVLIKGKILKQDFSNMLIPVGMIDSSILKNAILGDSLRGLPKHIEKCIEEINNRFEENKDPQIIDIIADKYLYAHINDIRKSKELNDKYLDKYINSIIDLNNIKTLLRVKKQQKNVNFLLDSLVPGGTIDEKKYRAMFLENTENIPNHVLGQYNSIVKEGVLSFINTGSVSLFEKLIDNYLMKFIKEAKLITKGLEPVLAYMYAKESEIKQVRTIMVGKLNNISKEVIRERLRDGYV</sequence>
<dbReference type="RefSeq" id="WP_055257067.1">
    <property type="nucleotide sequence ID" value="NZ_CABIXL010000001.1"/>
</dbReference>
<evidence type="ECO:0000256" key="1">
    <source>
        <dbReference type="ARBA" id="ARBA00006709"/>
    </source>
</evidence>
<comment type="caution">
    <text evidence="4">The sequence shown here is derived from an EMBL/GenBank/DDBJ whole genome shotgun (WGS) entry which is preliminary data.</text>
</comment>
<comment type="similarity">
    <text evidence="1">Belongs to the V-ATPase V0D/AC39 subunit family.</text>
</comment>
<dbReference type="InterPro" id="IPR044911">
    <property type="entry name" value="V-type_ATPase_csu/dsu_dom_3"/>
</dbReference>
<dbReference type="Gene3D" id="1.20.1690.10">
    <property type="entry name" value="V-type ATP synthase subunit C domain"/>
    <property type="match status" value="2"/>
</dbReference>
<dbReference type="InterPro" id="IPR035067">
    <property type="entry name" value="V-type_ATPase_csu/dsu"/>
</dbReference>
<dbReference type="NCBIfam" id="NF002266">
    <property type="entry name" value="PRK01198.1-2"/>
    <property type="match status" value="1"/>
</dbReference>
<name>A0ABP2ANR8_SARVE</name>